<name>A0ABN3P8I3_9MICO</name>
<feature type="compositionally biased region" description="Basic and acidic residues" evidence="1">
    <location>
        <begin position="186"/>
        <end position="203"/>
    </location>
</feature>
<accession>A0ABN3P8I3</accession>
<dbReference type="RefSeq" id="WP_344226878.1">
    <property type="nucleotide sequence ID" value="NZ_BAAARI010000003.1"/>
</dbReference>
<feature type="region of interest" description="Disordered" evidence="1">
    <location>
        <begin position="186"/>
        <end position="216"/>
    </location>
</feature>
<dbReference type="Proteomes" id="UP001500274">
    <property type="component" value="Unassembled WGS sequence"/>
</dbReference>
<evidence type="ECO:0000256" key="1">
    <source>
        <dbReference type="SAM" id="MobiDB-lite"/>
    </source>
</evidence>
<dbReference type="EMBL" id="BAAARI010000003">
    <property type="protein sequence ID" value="GAA2570548.1"/>
    <property type="molecule type" value="Genomic_DNA"/>
</dbReference>
<keyword evidence="3" id="KW-1185">Reference proteome</keyword>
<evidence type="ECO:0000313" key="3">
    <source>
        <dbReference type="Proteomes" id="UP001500274"/>
    </source>
</evidence>
<proteinExistence type="predicted"/>
<organism evidence="2 3">
    <name type="scientific">Microbacterium binotii</name>
    <dbReference type="NCBI Taxonomy" id="462710"/>
    <lineage>
        <taxon>Bacteria</taxon>
        <taxon>Bacillati</taxon>
        <taxon>Actinomycetota</taxon>
        <taxon>Actinomycetes</taxon>
        <taxon>Micrococcales</taxon>
        <taxon>Microbacteriaceae</taxon>
        <taxon>Microbacterium</taxon>
    </lineage>
</organism>
<sequence length="276" mass="31013">MTRYADRPGYGLYETLVRDRATGRVRVERRWMRDRQALNLNATPVSAPTWDSTGWLPNGTHRKTGTPLNPDGVPVEYDQAVRGGDASLMTDADLAEAYRARVPASEARASAERHAAHLRADAERVAELQARPHAGPSAAMGGMPLSVALAREAAAERPDDGTVLKEVPVIRDGVIHMENRRVKYTDRDDAHKPLGDQRRDSRWGRSKRPVTAADLAQPEDEACVRLPYDWQEMRKVIKRMGGKWQPMSKSWRLPDAEKAKEIRRVLEERAVREGVI</sequence>
<gene>
    <name evidence="2" type="ORF">GCM10009862_06680</name>
</gene>
<feature type="region of interest" description="Disordered" evidence="1">
    <location>
        <begin position="49"/>
        <end position="72"/>
    </location>
</feature>
<evidence type="ECO:0000313" key="2">
    <source>
        <dbReference type="EMBL" id="GAA2570548.1"/>
    </source>
</evidence>
<protein>
    <submittedName>
        <fullName evidence="2">Uncharacterized protein</fullName>
    </submittedName>
</protein>
<comment type="caution">
    <text evidence="2">The sequence shown here is derived from an EMBL/GenBank/DDBJ whole genome shotgun (WGS) entry which is preliminary data.</text>
</comment>
<reference evidence="2 3" key="1">
    <citation type="journal article" date="2019" name="Int. J. Syst. Evol. Microbiol.">
        <title>The Global Catalogue of Microorganisms (GCM) 10K type strain sequencing project: providing services to taxonomists for standard genome sequencing and annotation.</title>
        <authorList>
            <consortium name="The Broad Institute Genomics Platform"/>
            <consortium name="The Broad Institute Genome Sequencing Center for Infectious Disease"/>
            <person name="Wu L."/>
            <person name="Ma J."/>
        </authorList>
    </citation>
    <scope>NUCLEOTIDE SEQUENCE [LARGE SCALE GENOMIC DNA]</scope>
    <source>
        <strain evidence="2 3">JCM 16365</strain>
    </source>
</reference>